<keyword evidence="5" id="KW-1185">Reference proteome</keyword>
<evidence type="ECO:0000313" key="5">
    <source>
        <dbReference type="Proteomes" id="UP000095349"/>
    </source>
</evidence>
<dbReference type="EC" id="3.1.1.84" evidence="4"/>
<dbReference type="RefSeq" id="WP_079140323.1">
    <property type="nucleotide sequence ID" value="NZ_CP017316.1"/>
</dbReference>
<dbReference type="Pfam" id="PF02129">
    <property type="entry name" value="Peptidase_S15"/>
    <property type="match status" value="1"/>
</dbReference>
<accession>A0A1D8G8S8</accession>
<feature type="region of interest" description="Disordered" evidence="2">
    <location>
        <begin position="1"/>
        <end position="22"/>
    </location>
</feature>
<dbReference type="Gene3D" id="2.60.120.260">
    <property type="entry name" value="Galactose-binding domain-like"/>
    <property type="match status" value="1"/>
</dbReference>
<sequence>MTAAHPAAPRPSASSVSPAPPTTVRIDGLATDVLLPTGPGPHPAVLVRTPYDRRSHTAELAAWAAHGFAALAQDVRGRYGSRGDWRPYGDHESRDAATTLRWVRDQPWSDGRAVAAGASYAAYCALAAPGADAVLAAVPALGPAETAREPTGPERLHARAGWWTAHGRGRASTAAAPPDLRRLPVRALLDTPGWAALWDAPRRPPRTGDVPLLAVGGTRDPFAEDTVRLWRGWRGPARLLLGPWGHGLTADPAPEARPAHRVPLGRLYARWAHAALAGALHGHRAAVGLGDSDHWYALPDPAGAALYRFGDPAGLRLLHGAEFTADPEHPVRSDDLAVPARTPADRCLLAGPPLPRPLDLLGPAEVRLDATADTPSADWAVRLVALTPDGHARPLATGVVRRTRPGPFTVPLGHLARRLDAGTRLRVEVAGHHFPAHARNPHTGEDPVTATRLTASRRTVRPSGSHLRLPAVPRARLHRADPLQEIPT</sequence>
<evidence type="ECO:0000313" key="4">
    <source>
        <dbReference type="EMBL" id="AOT61855.1"/>
    </source>
</evidence>
<dbReference type="Gene3D" id="3.40.50.1820">
    <property type="entry name" value="alpha/beta hydrolase"/>
    <property type="match status" value="1"/>
</dbReference>
<organism evidence="4 5">
    <name type="scientific">Streptomyces rubrolavendulae</name>
    <dbReference type="NCBI Taxonomy" id="285473"/>
    <lineage>
        <taxon>Bacteria</taxon>
        <taxon>Bacillati</taxon>
        <taxon>Actinomycetota</taxon>
        <taxon>Actinomycetes</taxon>
        <taxon>Kitasatosporales</taxon>
        <taxon>Streptomycetaceae</taxon>
        <taxon>Streptomyces</taxon>
    </lineage>
</organism>
<feature type="domain" description="Xaa-Pro dipeptidyl-peptidase C-terminal" evidence="3">
    <location>
        <begin position="265"/>
        <end position="468"/>
    </location>
</feature>
<dbReference type="Proteomes" id="UP000095349">
    <property type="component" value="Chromosome"/>
</dbReference>
<dbReference type="SMART" id="SM00939">
    <property type="entry name" value="PepX_C"/>
    <property type="match status" value="1"/>
</dbReference>
<dbReference type="InterPro" id="IPR008979">
    <property type="entry name" value="Galactose-bd-like_sf"/>
</dbReference>
<reference evidence="4 5" key="1">
    <citation type="submission" date="2016-09" db="EMBL/GenBank/DDBJ databases">
        <title>Streptomyces rubrolavendulae MJM4426 Genome sequencing and assembly.</title>
        <authorList>
            <person name="Kim J.-G."/>
        </authorList>
    </citation>
    <scope>NUCLEOTIDE SEQUENCE [LARGE SCALE GENOMIC DNA]</scope>
    <source>
        <strain evidence="4 5">MJM4426</strain>
    </source>
</reference>
<protein>
    <submittedName>
        <fullName evidence="4">Cocaine esterase</fullName>
        <ecNumber evidence="4">3.1.1.84</ecNumber>
    </submittedName>
</protein>
<dbReference type="SUPFAM" id="SSF49785">
    <property type="entry name" value="Galactose-binding domain-like"/>
    <property type="match status" value="1"/>
</dbReference>
<feature type="compositionally biased region" description="Low complexity" evidence="2">
    <location>
        <begin position="1"/>
        <end position="17"/>
    </location>
</feature>
<dbReference type="Pfam" id="PF08530">
    <property type="entry name" value="PepX_C"/>
    <property type="match status" value="1"/>
</dbReference>
<evidence type="ECO:0000259" key="3">
    <source>
        <dbReference type="SMART" id="SM00939"/>
    </source>
</evidence>
<dbReference type="STRING" id="285473.A4G23_04746"/>
<dbReference type="SUPFAM" id="SSF53474">
    <property type="entry name" value="alpha/beta-Hydrolases"/>
    <property type="match status" value="1"/>
</dbReference>
<dbReference type="KEGG" id="srn:A4G23_04746"/>
<keyword evidence="1 4" id="KW-0378">Hydrolase</keyword>
<proteinExistence type="predicted"/>
<dbReference type="PATRIC" id="fig|285473.5.peg.5002"/>
<dbReference type="InterPro" id="IPR013736">
    <property type="entry name" value="Xaa-Pro_dipept_C"/>
</dbReference>
<dbReference type="NCBIfam" id="TIGR00976">
    <property type="entry name" value="CocE_NonD"/>
    <property type="match status" value="1"/>
</dbReference>
<dbReference type="InterPro" id="IPR005674">
    <property type="entry name" value="CocE/Ser_esterase"/>
</dbReference>
<dbReference type="InterPro" id="IPR000383">
    <property type="entry name" value="Xaa-Pro-like_dom"/>
</dbReference>
<dbReference type="AlphaFoldDB" id="A0A1D8G8S8"/>
<feature type="region of interest" description="Disordered" evidence="2">
    <location>
        <begin position="457"/>
        <end position="488"/>
    </location>
</feature>
<gene>
    <name evidence="4" type="primary">cocE</name>
    <name evidence="4" type="ORF">A4G23_04746</name>
</gene>
<dbReference type="InterPro" id="IPR029058">
    <property type="entry name" value="AB_hydrolase_fold"/>
</dbReference>
<evidence type="ECO:0000256" key="1">
    <source>
        <dbReference type="ARBA" id="ARBA00022801"/>
    </source>
</evidence>
<name>A0A1D8G8S8_9ACTN</name>
<evidence type="ECO:0000256" key="2">
    <source>
        <dbReference type="SAM" id="MobiDB-lite"/>
    </source>
</evidence>
<dbReference type="GO" id="GO:0008239">
    <property type="term" value="F:dipeptidyl-peptidase activity"/>
    <property type="evidence" value="ECO:0007669"/>
    <property type="project" value="InterPro"/>
</dbReference>
<dbReference type="OrthoDB" id="5240615at2"/>
<dbReference type="EMBL" id="CP017316">
    <property type="protein sequence ID" value="AOT61855.1"/>
    <property type="molecule type" value="Genomic_DNA"/>
</dbReference>